<dbReference type="InterPro" id="IPR050908">
    <property type="entry name" value="SmbC-like"/>
</dbReference>
<dbReference type="Gene3D" id="3.20.80.10">
    <property type="entry name" value="Regulatory factor, effector binding domain"/>
    <property type="match status" value="1"/>
</dbReference>
<keyword evidence="3" id="KW-1185">Reference proteome</keyword>
<dbReference type="SMART" id="SM00871">
    <property type="entry name" value="AraC_E_bind"/>
    <property type="match status" value="1"/>
</dbReference>
<sequence>MKIAFELETMSPVRIAYVRKKGAYGPGNQQAMQQLKDWARNHHLLNEEAIILGIPQDDPRITPSEECRYDACIVTDQKIGSEDPVREGAFEGGVYAVFCIPHTAEAVQTAWSAVFPALQKAGYRVDDKPAVERYKGILLQNGWCELCVPIAAAQNREQFVEAASPAPAERTNITV</sequence>
<dbReference type="InterPro" id="IPR010499">
    <property type="entry name" value="AraC_E-bd"/>
</dbReference>
<dbReference type="SUPFAM" id="SSF55136">
    <property type="entry name" value="Probable bacterial effector-binding domain"/>
    <property type="match status" value="1"/>
</dbReference>
<dbReference type="RefSeq" id="WP_018975952.1">
    <property type="nucleotide sequence ID" value="NZ_BMLN01000004.1"/>
</dbReference>
<evidence type="ECO:0000259" key="1">
    <source>
        <dbReference type="SMART" id="SM00871"/>
    </source>
</evidence>
<dbReference type="InterPro" id="IPR011256">
    <property type="entry name" value="Reg_factor_effector_dom_sf"/>
</dbReference>
<comment type="caution">
    <text evidence="2">The sequence shown here is derived from an EMBL/GenBank/DDBJ whole genome shotgun (WGS) entry which is preliminary data.</text>
</comment>
<dbReference type="Pfam" id="PF06445">
    <property type="entry name" value="GyrI-like"/>
    <property type="match status" value="1"/>
</dbReference>
<gene>
    <name evidence="2" type="ORF">GCM10010969_18860</name>
</gene>
<dbReference type="PANTHER" id="PTHR40055">
    <property type="entry name" value="TRANSCRIPTIONAL REGULATOR YGIV-RELATED"/>
    <property type="match status" value="1"/>
</dbReference>
<evidence type="ECO:0000313" key="3">
    <source>
        <dbReference type="Proteomes" id="UP000606653"/>
    </source>
</evidence>
<protein>
    <submittedName>
        <fullName evidence="2">DNA gyrase inhibitor</fullName>
    </submittedName>
</protein>
<proteinExistence type="predicted"/>
<dbReference type="InterPro" id="IPR029442">
    <property type="entry name" value="GyrI-like"/>
</dbReference>
<dbReference type="PANTHER" id="PTHR40055:SF1">
    <property type="entry name" value="TRANSCRIPTIONAL REGULATOR YGIV-RELATED"/>
    <property type="match status" value="1"/>
</dbReference>
<accession>A0ABQ2L1B0</accession>
<dbReference type="Proteomes" id="UP000606653">
    <property type="component" value="Unassembled WGS sequence"/>
</dbReference>
<dbReference type="EMBL" id="BMLN01000004">
    <property type="protein sequence ID" value="GGN99035.1"/>
    <property type="molecule type" value="Genomic_DNA"/>
</dbReference>
<feature type="domain" description="AraC effector-binding" evidence="1">
    <location>
        <begin position="3"/>
        <end position="151"/>
    </location>
</feature>
<reference evidence="3" key="1">
    <citation type="journal article" date="2019" name="Int. J. Syst. Evol. Microbiol.">
        <title>The Global Catalogue of Microorganisms (GCM) 10K type strain sequencing project: providing services to taxonomists for standard genome sequencing and annotation.</title>
        <authorList>
            <consortium name="The Broad Institute Genomics Platform"/>
            <consortium name="The Broad Institute Genome Sequencing Center for Infectious Disease"/>
            <person name="Wu L."/>
            <person name="Ma J."/>
        </authorList>
    </citation>
    <scope>NUCLEOTIDE SEQUENCE [LARGE SCALE GENOMIC DNA]</scope>
    <source>
        <strain evidence="3">CGMCC 1.6964</strain>
    </source>
</reference>
<name>A0ABQ2L1B0_9BACL</name>
<organism evidence="2 3">
    <name type="scientific">Saccharibacillus kuerlensis</name>
    <dbReference type="NCBI Taxonomy" id="459527"/>
    <lineage>
        <taxon>Bacteria</taxon>
        <taxon>Bacillati</taxon>
        <taxon>Bacillota</taxon>
        <taxon>Bacilli</taxon>
        <taxon>Bacillales</taxon>
        <taxon>Paenibacillaceae</taxon>
        <taxon>Saccharibacillus</taxon>
    </lineage>
</organism>
<evidence type="ECO:0000313" key="2">
    <source>
        <dbReference type="EMBL" id="GGN99035.1"/>
    </source>
</evidence>